<dbReference type="InterPro" id="IPR007130">
    <property type="entry name" value="DAGAT"/>
</dbReference>
<dbReference type="EMBL" id="FO082052">
    <property type="protein sequence ID" value="CCE81113.1"/>
    <property type="molecule type" value="Genomic_DNA"/>
</dbReference>
<comment type="similarity">
    <text evidence="4">Belongs to the diacylglycerol acyltransferase family.</text>
</comment>
<evidence type="ECO:0000256" key="11">
    <source>
        <dbReference type="ARBA" id="ARBA00022989"/>
    </source>
</evidence>
<dbReference type="EC" id="2.3.1.20" evidence="5"/>
<keyword evidence="9" id="KW-0319">Glycerol metabolism</keyword>
<dbReference type="GO" id="GO:0005789">
    <property type="term" value="C:endoplasmic reticulum membrane"/>
    <property type="evidence" value="ECO:0007669"/>
    <property type="project" value="UniProtKB-SubCell"/>
</dbReference>
<dbReference type="FunCoup" id="G8YJ53">
    <property type="interactions" value="350"/>
</dbReference>
<reference evidence="18" key="1">
    <citation type="submission" date="2011-10" db="EMBL/GenBank/DDBJ databases">
        <authorList>
            <person name="Genoscope - CEA"/>
        </authorList>
    </citation>
    <scope>NUCLEOTIDE SEQUENCE</scope>
</reference>
<evidence type="ECO:0000256" key="9">
    <source>
        <dbReference type="ARBA" id="ARBA00022798"/>
    </source>
</evidence>
<evidence type="ECO:0000313" key="20">
    <source>
        <dbReference type="Proteomes" id="UP000005222"/>
    </source>
</evidence>
<feature type="compositionally biased region" description="Basic and acidic residues" evidence="16">
    <location>
        <begin position="32"/>
        <end position="44"/>
    </location>
</feature>
<evidence type="ECO:0000313" key="18">
    <source>
        <dbReference type="EMBL" id="CCE80348.1"/>
    </source>
</evidence>
<feature type="region of interest" description="Disordered" evidence="16">
    <location>
        <begin position="340"/>
        <end position="375"/>
    </location>
</feature>
<dbReference type="eggNOG" id="KOG0831">
    <property type="taxonomic scope" value="Eukaryota"/>
</dbReference>
<evidence type="ECO:0000256" key="16">
    <source>
        <dbReference type="SAM" id="MobiDB-lite"/>
    </source>
</evidence>
<evidence type="ECO:0000256" key="4">
    <source>
        <dbReference type="ARBA" id="ARBA00005420"/>
    </source>
</evidence>
<keyword evidence="13 17" id="KW-0472">Membrane</keyword>
<keyword evidence="12" id="KW-0443">Lipid metabolism</keyword>
<evidence type="ECO:0000256" key="15">
    <source>
        <dbReference type="ARBA" id="ARBA00048109"/>
    </source>
</evidence>
<dbReference type="OMA" id="WHCLSIP"/>
<comment type="pathway">
    <text evidence="2">Glycerolipid metabolism; triacylglycerol biosynthesis.</text>
</comment>
<feature type="compositionally biased region" description="Basic and acidic residues" evidence="16">
    <location>
        <begin position="344"/>
        <end position="356"/>
    </location>
</feature>
<dbReference type="Pfam" id="PF03982">
    <property type="entry name" value="DAGAT"/>
    <property type="match status" value="3"/>
</dbReference>
<sequence>MPEDLSIQPEVDENKTANEQEIRNRKQSKKTSRNERYGEDDTTSKKYGFHVAPLNTPLENRLQTLGIMWHCMSIPFFVSLFLIVLSLGWVAWLTIILPYFIWWYGFDLHTPTNGKAAYRPKDWMRNLIVWQWFVSYFPIEVHKSCDLAPTYTEVMVEDNTEPDDEEDLISEDTRTNIDKLFMKLGLSKRLNDFDSTKIVDSQADKKKGNFKITKVSHGPRYIFGYHPHGVISMGVMGTFATNIIRNEPFEPPLKCLRAFFYDPANKEKLLPGIGNVFPLTLTTQFTLPFYRDYLMSLGLTSASGKNIKRIINNGDNSVCLVVGGAQESLLNDVVASHSRRGKKYKEDSKNEKAARSEEDEGKSDESPTADQKNSSKEIRLVLNKRKGFIKIAIELGNISLVPTFGFGEADIYRVKQPKPGSIGSKFQKWMKSTFQFTVPFFSARGVFLYDFGLLPYRNPINICMGRPIHVPKEALQDYLKEHPAFEKDHLDTKKATGKIQVPPELVDHYHKLYVDELKRVFEENKGNYGYDDVELKIIE</sequence>
<keyword evidence="6" id="KW-0444">Lipid biosynthesis</keyword>
<organism evidence="18 20">
    <name type="scientific">Pichia sorbitophila (strain ATCC MYA-4447 / BCRC 22081 / CBS 7064 / NBRC 10061 / NRRL Y-12695)</name>
    <name type="common">Hybrid yeast</name>
    <dbReference type="NCBI Taxonomy" id="559304"/>
    <lineage>
        <taxon>Eukaryota</taxon>
        <taxon>Fungi</taxon>
        <taxon>Dikarya</taxon>
        <taxon>Ascomycota</taxon>
        <taxon>Saccharomycotina</taxon>
        <taxon>Pichiomycetes</taxon>
        <taxon>Debaryomycetaceae</taxon>
        <taxon>Millerozyma</taxon>
    </lineage>
</organism>
<dbReference type="STRING" id="559304.G8YJ53"/>
<keyword evidence="11 17" id="KW-1133">Transmembrane helix</keyword>
<evidence type="ECO:0000256" key="13">
    <source>
        <dbReference type="ARBA" id="ARBA00023136"/>
    </source>
</evidence>
<evidence type="ECO:0000256" key="17">
    <source>
        <dbReference type="SAM" id="Phobius"/>
    </source>
</evidence>
<keyword evidence="8 17" id="KW-0812">Transmembrane</keyword>
<keyword evidence="20" id="KW-1185">Reference proteome</keyword>
<evidence type="ECO:0000256" key="14">
    <source>
        <dbReference type="ARBA" id="ARBA00023315"/>
    </source>
</evidence>
<reference evidence="20" key="2">
    <citation type="journal article" date="2012" name="G3 (Bethesda)">
        <title>Pichia sorbitophila, an interspecies yeast hybrid reveals early steps of genome resolution following polyploidization.</title>
        <authorList>
            <person name="Leh Louis V."/>
            <person name="Despons L."/>
            <person name="Friedrich A."/>
            <person name="Martin T."/>
            <person name="Durrens P."/>
            <person name="Casaregola S."/>
            <person name="Neuveglise C."/>
            <person name="Fairhead C."/>
            <person name="Marck C."/>
            <person name="Cruz J.A."/>
            <person name="Straub M.L."/>
            <person name="Kugler V."/>
            <person name="Sacerdot C."/>
            <person name="Uzunov Z."/>
            <person name="Thierry A."/>
            <person name="Weiss S."/>
            <person name="Bleykasten C."/>
            <person name="De Montigny J."/>
            <person name="Jacques N."/>
            <person name="Jung P."/>
            <person name="Lemaire M."/>
            <person name="Mallet S."/>
            <person name="Morel G."/>
            <person name="Richard G.F."/>
            <person name="Sarkar A."/>
            <person name="Savel G."/>
            <person name="Schacherer J."/>
            <person name="Seret M.L."/>
            <person name="Talla E."/>
            <person name="Samson G."/>
            <person name="Jubin C."/>
            <person name="Poulain J."/>
            <person name="Vacherie B."/>
            <person name="Barbe V."/>
            <person name="Pelletier E."/>
            <person name="Sherman D.J."/>
            <person name="Westhof E."/>
            <person name="Weissenbach J."/>
            <person name="Baret P.V."/>
            <person name="Wincker P."/>
            <person name="Gaillardin C."/>
            <person name="Dujon B."/>
            <person name="Souciet J.L."/>
        </authorList>
    </citation>
    <scope>NUCLEOTIDE SEQUENCE [LARGE SCALE GENOMIC DNA]</scope>
    <source>
        <strain evidence="20">ATCC MYA-4447 / BCRC 22081 / CBS 7064 / NBRC 10061 / NRRL Y-12695</strain>
    </source>
</reference>
<dbReference type="Proteomes" id="UP000005222">
    <property type="component" value="Chromosome G"/>
</dbReference>
<accession>G8YJ53</accession>
<evidence type="ECO:0000256" key="2">
    <source>
        <dbReference type="ARBA" id="ARBA00004771"/>
    </source>
</evidence>
<keyword evidence="14" id="KW-0012">Acyltransferase</keyword>
<evidence type="ECO:0000256" key="7">
    <source>
        <dbReference type="ARBA" id="ARBA00022679"/>
    </source>
</evidence>
<dbReference type="GO" id="GO:0019432">
    <property type="term" value="P:triglyceride biosynthetic process"/>
    <property type="evidence" value="ECO:0007669"/>
    <property type="project" value="TreeGrafter"/>
</dbReference>
<dbReference type="PANTHER" id="PTHR12317">
    <property type="entry name" value="DIACYLGLYCEROL O-ACYLTRANSFERASE"/>
    <property type="match status" value="1"/>
</dbReference>
<keyword evidence="7" id="KW-0808">Transferase</keyword>
<evidence type="ECO:0000313" key="19">
    <source>
        <dbReference type="EMBL" id="CCE81113.1"/>
    </source>
</evidence>
<feature type="compositionally biased region" description="Basic and acidic residues" evidence="16">
    <location>
        <begin position="12"/>
        <end position="24"/>
    </location>
</feature>
<evidence type="ECO:0000256" key="8">
    <source>
        <dbReference type="ARBA" id="ARBA00022692"/>
    </source>
</evidence>
<evidence type="ECO:0000256" key="1">
    <source>
        <dbReference type="ARBA" id="ARBA00004477"/>
    </source>
</evidence>
<feature type="region of interest" description="Disordered" evidence="16">
    <location>
        <begin position="1"/>
        <end position="44"/>
    </location>
</feature>
<evidence type="ECO:0000256" key="3">
    <source>
        <dbReference type="ARBA" id="ARBA00005189"/>
    </source>
</evidence>
<dbReference type="PANTHER" id="PTHR12317:SF0">
    <property type="entry name" value="ACYLTRANSFERASE"/>
    <property type="match status" value="1"/>
</dbReference>
<comment type="subcellular location">
    <subcellularLocation>
        <location evidence="1">Endoplasmic reticulum membrane</location>
        <topology evidence="1">Multi-pass membrane protein</topology>
    </subcellularLocation>
</comment>
<gene>
    <name evidence="18" type="primary">Piso0_003464</name>
    <name evidence="18" type="ORF">GNLVRS01_PISO0G12898g</name>
    <name evidence="19" type="ORF">GNLVRS01_PISO0H12899g</name>
</gene>
<keyword evidence="10" id="KW-0256">Endoplasmic reticulum</keyword>
<evidence type="ECO:0000256" key="12">
    <source>
        <dbReference type="ARBA" id="ARBA00023098"/>
    </source>
</evidence>
<comment type="catalytic activity">
    <reaction evidence="15">
        <text>an acyl-CoA + a 1,2-diacyl-sn-glycerol = a triacyl-sn-glycerol + CoA</text>
        <dbReference type="Rhea" id="RHEA:10868"/>
        <dbReference type="ChEBI" id="CHEBI:17815"/>
        <dbReference type="ChEBI" id="CHEBI:57287"/>
        <dbReference type="ChEBI" id="CHEBI:58342"/>
        <dbReference type="ChEBI" id="CHEBI:64615"/>
        <dbReference type="EC" id="2.3.1.20"/>
    </reaction>
</comment>
<protein>
    <recommendedName>
        <fullName evidence="5">diacylglycerol O-acyltransferase</fullName>
        <ecNumber evidence="5">2.3.1.20</ecNumber>
    </recommendedName>
</protein>
<evidence type="ECO:0000256" key="5">
    <source>
        <dbReference type="ARBA" id="ARBA00013244"/>
    </source>
</evidence>
<dbReference type="InParanoid" id="G8YJ53"/>
<dbReference type="EMBL" id="FO082053">
    <property type="protein sequence ID" value="CCE80348.1"/>
    <property type="molecule type" value="Genomic_DNA"/>
</dbReference>
<proteinExistence type="inferred from homology"/>
<dbReference type="GO" id="GO:0006071">
    <property type="term" value="P:glycerol metabolic process"/>
    <property type="evidence" value="ECO:0007669"/>
    <property type="project" value="UniProtKB-KW"/>
</dbReference>
<feature type="transmembrane region" description="Helical" evidence="17">
    <location>
        <begin position="76"/>
        <end position="104"/>
    </location>
</feature>
<evidence type="ECO:0000256" key="10">
    <source>
        <dbReference type="ARBA" id="ARBA00022824"/>
    </source>
</evidence>
<dbReference type="HOGENOM" id="CLU_023995_4_2_1"/>
<dbReference type="GO" id="GO:0004144">
    <property type="term" value="F:diacylglycerol O-acyltransferase activity"/>
    <property type="evidence" value="ECO:0007669"/>
    <property type="project" value="UniProtKB-EC"/>
</dbReference>
<comment type="pathway">
    <text evidence="3">Lipid metabolism.</text>
</comment>
<name>G8YJ53_PICSO</name>
<dbReference type="OrthoDB" id="264532at2759"/>
<dbReference type="AlphaFoldDB" id="G8YJ53"/>
<evidence type="ECO:0000256" key="6">
    <source>
        <dbReference type="ARBA" id="ARBA00022516"/>
    </source>
</evidence>
<dbReference type="Proteomes" id="UP000005222">
    <property type="component" value="Chromosome H"/>
</dbReference>